<dbReference type="PANTHER" id="PTHR11271">
    <property type="entry name" value="GUANINE DEAMINASE"/>
    <property type="match status" value="1"/>
</dbReference>
<dbReference type="Proteomes" id="UP001446871">
    <property type="component" value="Unassembled WGS sequence"/>
</dbReference>
<dbReference type="EMBL" id="JAQQWM010000003">
    <property type="protein sequence ID" value="KAK8071714.1"/>
    <property type="molecule type" value="Genomic_DNA"/>
</dbReference>
<gene>
    <name evidence="7" type="ORF">PG996_005062</name>
</gene>
<evidence type="ECO:0000256" key="1">
    <source>
        <dbReference type="ARBA" id="ARBA00001947"/>
    </source>
</evidence>
<dbReference type="InterPro" id="IPR006680">
    <property type="entry name" value="Amidohydro-rel"/>
</dbReference>
<evidence type="ECO:0000313" key="8">
    <source>
        <dbReference type="Proteomes" id="UP001446871"/>
    </source>
</evidence>
<evidence type="ECO:0000313" key="7">
    <source>
        <dbReference type="EMBL" id="KAK8071714.1"/>
    </source>
</evidence>
<evidence type="ECO:0000256" key="2">
    <source>
        <dbReference type="ARBA" id="ARBA00022723"/>
    </source>
</evidence>
<accession>A0ABR1VKF1</accession>
<keyword evidence="2" id="KW-0479">Metal-binding</keyword>
<dbReference type="InterPro" id="IPR051607">
    <property type="entry name" value="Metallo-dep_hydrolases"/>
</dbReference>
<evidence type="ECO:0000256" key="5">
    <source>
        <dbReference type="SAM" id="SignalP"/>
    </source>
</evidence>
<feature type="domain" description="Amidohydrolase-related" evidence="6">
    <location>
        <begin position="81"/>
        <end position="420"/>
    </location>
</feature>
<keyword evidence="4" id="KW-0862">Zinc</keyword>
<evidence type="ECO:0000256" key="3">
    <source>
        <dbReference type="ARBA" id="ARBA00022801"/>
    </source>
</evidence>
<dbReference type="Pfam" id="PF01979">
    <property type="entry name" value="Amidohydro_1"/>
    <property type="match status" value="1"/>
</dbReference>
<proteinExistence type="predicted"/>
<protein>
    <submittedName>
        <fullName evidence="7">Amidohydrolase</fullName>
    </submittedName>
</protein>
<feature type="signal peptide" evidence="5">
    <location>
        <begin position="1"/>
        <end position="22"/>
    </location>
</feature>
<keyword evidence="5" id="KW-0732">Signal</keyword>
<comment type="caution">
    <text evidence="7">The sequence shown here is derived from an EMBL/GenBank/DDBJ whole genome shotgun (WGS) entry which is preliminary data.</text>
</comment>
<evidence type="ECO:0000259" key="6">
    <source>
        <dbReference type="Pfam" id="PF01979"/>
    </source>
</evidence>
<keyword evidence="8" id="KW-1185">Reference proteome</keyword>
<dbReference type="Gene3D" id="3.20.20.140">
    <property type="entry name" value="Metal-dependent hydrolases"/>
    <property type="match status" value="1"/>
</dbReference>
<feature type="chain" id="PRO_5047324964" evidence="5">
    <location>
        <begin position="23"/>
        <end position="492"/>
    </location>
</feature>
<dbReference type="InterPro" id="IPR011059">
    <property type="entry name" value="Metal-dep_hydrolase_composite"/>
</dbReference>
<dbReference type="Gene3D" id="2.30.40.10">
    <property type="entry name" value="Urease, subunit C, domain 1"/>
    <property type="match status" value="1"/>
</dbReference>
<comment type="cofactor">
    <cofactor evidence="1">
        <name>Zn(2+)</name>
        <dbReference type="ChEBI" id="CHEBI:29105"/>
    </cofactor>
</comment>
<keyword evidence="3" id="KW-0378">Hydrolase</keyword>
<dbReference type="InterPro" id="IPR032466">
    <property type="entry name" value="Metal_Hydrolase"/>
</dbReference>
<evidence type="ECO:0000256" key="4">
    <source>
        <dbReference type="ARBA" id="ARBA00022833"/>
    </source>
</evidence>
<dbReference type="PANTHER" id="PTHR11271:SF37">
    <property type="entry name" value="FAMILY PROTEIN, PUTATIVE (AFU_ORTHOLOGUE AFUA_4G00460)-RELATED"/>
    <property type="match status" value="1"/>
</dbReference>
<dbReference type="SUPFAM" id="SSF51556">
    <property type="entry name" value="Metallo-dependent hydrolases"/>
    <property type="match status" value="1"/>
</dbReference>
<dbReference type="SUPFAM" id="SSF51338">
    <property type="entry name" value="Composite domain of metallo-dependent hydrolases"/>
    <property type="match status" value="1"/>
</dbReference>
<organism evidence="7 8">
    <name type="scientific">Apiospora saccharicola</name>
    <dbReference type="NCBI Taxonomy" id="335842"/>
    <lineage>
        <taxon>Eukaryota</taxon>
        <taxon>Fungi</taxon>
        <taxon>Dikarya</taxon>
        <taxon>Ascomycota</taxon>
        <taxon>Pezizomycotina</taxon>
        <taxon>Sordariomycetes</taxon>
        <taxon>Xylariomycetidae</taxon>
        <taxon>Amphisphaeriales</taxon>
        <taxon>Apiosporaceae</taxon>
        <taxon>Apiospora</taxon>
    </lineage>
</organism>
<reference evidence="7 8" key="1">
    <citation type="submission" date="2023-01" db="EMBL/GenBank/DDBJ databases">
        <title>Analysis of 21 Apiospora genomes using comparative genomics revels a genus with tremendous synthesis potential of carbohydrate active enzymes and secondary metabolites.</title>
        <authorList>
            <person name="Sorensen T."/>
        </authorList>
    </citation>
    <scope>NUCLEOTIDE SEQUENCE [LARGE SCALE GENOMIC DNA]</scope>
    <source>
        <strain evidence="7 8">CBS 83171</strain>
    </source>
</reference>
<name>A0ABR1VKF1_9PEZI</name>
<sequence>MRFSSSVTSVLAVFCHAAIAAGAKLLSGGTIIAFDQDAEQLRVIRGGSILIEGDRITDVSDVASPLDTPAGVEFVDCTDKIITPGFVDTHRHGWQTVFKTMGSNTTLADYALRFSALVAAPLFTPDDLYISQLAGIYEAVAAGVTTIVDHAHHTWTPEHAAAGLRASVDSGARVFFGYTFQNASAEFGVPEQIGQWKELAASLKSNLTQLCIAYDEWTSNPTGGNTQAVMDLIKRPLFVGQHPPQDLHRAGILNTSTPIVISHASHLDARGAGLLRATNQHVSITAESEMHYGHLHPTSHLILDQAPLGVDTHMTFSSDILTQARLWLQSARYRVYQNTLDRWQIPAQNPFSVNQAFLLATRNGGLAVGRKDLGVIAPGAMADLVVWEGRSPAMLGWMDPVAAVILHASVGDIAHVLINGAFRKRDGRLVNDLYYDEVQDRFLASARRIQKVLKGMPLPPQEGNFLTGSPFGYVMQVDAQRGEGTGYGPNFA</sequence>